<feature type="domain" description="Major facilitator superfamily (MFS) profile" evidence="7">
    <location>
        <begin position="1"/>
        <end position="218"/>
    </location>
</feature>
<evidence type="ECO:0000256" key="3">
    <source>
        <dbReference type="ARBA" id="ARBA00022692"/>
    </source>
</evidence>
<organism evidence="8">
    <name type="scientific">Acerihabitans sp. KWT182</name>
    <dbReference type="NCBI Taxonomy" id="3157919"/>
    <lineage>
        <taxon>Bacteria</taxon>
        <taxon>Pseudomonadati</taxon>
        <taxon>Pseudomonadota</taxon>
        <taxon>Gammaproteobacteria</taxon>
        <taxon>Enterobacterales</taxon>
        <taxon>Pectobacteriaceae</taxon>
        <taxon>Acerihabitans</taxon>
    </lineage>
</organism>
<feature type="transmembrane region" description="Helical" evidence="6">
    <location>
        <begin position="6"/>
        <end position="27"/>
    </location>
</feature>
<name>A0AAU7QBH4_9GAMM</name>
<dbReference type="SUPFAM" id="SSF103473">
    <property type="entry name" value="MFS general substrate transporter"/>
    <property type="match status" value="1"/>
</dbReference>
<dbReference type="InterPro" id="IPR011701">
    <property type="entry name" value="MFS"/>
</dbReference>
<reference evidence="8" key="1">
    <citation type="submission" date="2024-06" db="EMBL/GenBank/DDBJ databases">
        <authorList>
            <person name="Coelho C."/>
            <person name="Bento M."/>
            <person name="Garcia E."/>
            <person name="Camelo A."/>
            <person name="Brandao I."/>
            <person name="Espirito Santo C."/>
            <person name="Trovao J."/>
            <person name="Verissimo A."/>
            <person name="Costa J."/>
            <person name="Tiago I."/>
        </authorList>
    </citation>
    <scope>NUCLEOTIDE SEQUENCE</scope>
    <source>
        <strain evidence="8">KWT182</strain>
    </source>
</reference>
<dbReference type="AlphaFoldDB" id="A0AAU7QBH4"/>
<dbReference type="EMBL" id="CP157947">
    <property type="protein sequence ID" value="XBS70364.1"/>
    <property type="molecule type" value="Genomic_DNA"/>
</dbReference>
<proteinExistence type="predicted"/>
<feature type="transmembrane region" description="Helical" evidence="6">
    <location>
        <begin position="65"/>
        <end position="83"/>
    </location>
</feature>
<feature type="transmembrane region" description="Helical" evidence="6">
    <location>
        <begin position="39"/>
        <end position="59"/>
    </location>
</feature>
<evidence type="ECO:0000256" key="5">
    <source>
        <dbReference type="ARBA" id="ARBA00023136"/>
    </source>
</evidence>
<evidence type="ECO:0000313" key="8">
    <source>
        <dbReference type="EMBL" id="XBS70364.1"/>
    </source>
</evidence>
<dbReference type="PANTHER" id="PTHR42718">
    <property type="entry name" value="MAJOR FACILITATOR SUPERFAMILY MULTIDRUG TRANSPORTER MFSC"/>
    <property type="match status" value="1"/>
</dbReference>
<evidence type="ECO:0000256" key="2">
    <source>
        <dbReference type="ARBA" id="ARBA00022448"/>
    </source>
</evidence>
<gene>
    <name evidence="8" type="ORF">ABK905_03670</name>
</gene>
<dbReference type="GO" id="GO:0016020">
    <property type="term" value="C:membrane"/>
    <property type="evidence" value="ECO:0007669"/>
    <property type="project" value="UniProtKB-SubCell"/>
</dbReference>
<dbReference type="InterPro" id="IPR036259">
    <property type="entry name" value="MFS_trans_sf"/>
</dbReference>
<evidence type="ECO:0000256" key="4">
    <source>
        <dbReference type="ARBA" id="ARBA00022989"/>
    </source>
</evidence>
<sequence length="218" mass="24325">MKILSTYHLHLLIVLLFSLPYLLSFYLQGICDFTPSKAALYLIPLSLPQLLMGPLGGFLADYFGAKKILLIGNSIILISILILTLQLKQFYPILFIITLLVISIGNALAWPSLSKAVFSSIPKEQSGAFSGLFYTLYNIGRALTQPLSIFSMQFVLPETVLSKIITGNHYASYNGLEVFATKSLQLAFWSVFLFFCLSMIFSVLVQSQRITSPIHDQK</sequence>
<evidence type="ECO:0000259" key="7">
    <source>
        <dbReference type="PROSITE" id="PS50850"/>
    </source>
</evidence>
<dbReference type="InterPro" id="IPR020846">
    <property type="entry name" value="MFS_dom"/>
</dbReference>
<feature type="transmembrane region" description="Helical" evidence="6">
    <location>
        <begin position="186"/>
        <end position="205"/>
    </location>
</feature>
<keyword evidence="3 6" id="KW-0812">Transmembrane</keyword>
<feature type="transmembrane region" description="Helical" evidence="6">
    <location>
        <begin position="90"/>
        <end position="110"/>
    </location>
</feature>
<accession>A0AAU7QBH4</accession>
<comment type="subcellular location">
    <subcellularLocation>
        <location evidence="1">Membrane</location>
        <topology evidence="1">Multi-pass membrane protein</topology>
    </subcellularLocation>
</comment>
<keyword evidence="2" id="KW-0813">Transport</keyword>
<dbReference type="Pfam" id="PF07690">
    <property type="entry name" value="MFS_1"/>
    <property type="match status" value="1"/>
</dbReference>
<protein>
    <submittedName>
        <fullName evidence="8">MFS transporter</fullName>
    </submittedName>
</protein>
<keyword evidence="4 6" id="KW-1133">Transmembrane helix</keyword>
<keyword evidence="5 6" id="KW-0472">Membrane</keyword>
<evidence type="ECO:0000256" key="6">
    <source>
        <dbReference type="SAM" id="Phobius"/>
    </source>
</evidence>
<dbReference type="GO" id="GO:0022857">
    <property type="term" value="F:transmembrane transporter activity"/>
    <property type="evidence" value="ECO:0007669"/>
    <property type="project" value="InterPro"/>
</dbReference>
<evidence type="ECO:0000256" key="1">
    <source>
        <dbReference type="ARBA" id="ARBA00004141"/>
    </source>
</evidence>
<dbReference type="PANTHER" id="PTHR42718:SF9">
    <property type="entry name" value="MAJOR FACILITATOR SUPERFAMILY MULTIDRUG TRANSPORTER MFSC"/>
    <property type="match status" value="1"/>
</dbReference>
<dbReference type="PROSITE" id="PS50850">
    <property type="entry name" value="MFS"/>
    <property type="match status" value="1"/>
</dbReference>
<dbReference type="Gene3D" id="1.20.1250.20">
    <property type="entry name" value="MFS general substrate transporter like domains"/>
    <property type="match status" value="1"/>
</dbReference>